<dbReference type="GO" id="GO:0016616">
    <property type="term" value="F:oxidoreductase activity, acting on the CH-OH group of donors, NAD or NADP as acceptor"/>
    <property type="evidence" value="ECO:0007669"/>
    <property type="project" value="TreeGrafter"/>
</dbReference>
<accession>A0AAD3TN78</accession>
<evidence type="ECO:0000313" key="4">
    <source>
        <dbReference type="EMBL" id="GMK53594.1"/>
    </source>
</evidence>
<gene>
    <name evidence="4" type="ORF">CspeluHIS016_0101800</name>
</gene>
<dbReference type="EMBL" id="BTCM01000001">
    <property type="protein sequence ID" value="GMK53594.1"/>
    <property type="molecule type" value="Genomic_DNA"/>
</dbReference>
<dbReference type="SUPFAM" id="SSF51735">
    <property type="entry name" value="NAD(P)-binding Rossmann-fold domains"/>
    <property type="match status" value="1"/>
</dbReference>
<dbReference type="AlphaFoldDB" id="A0AAD3TN78"/>
<evidence type="ECO:0000313" key="5">
    <source>
        <dbReference type="Proteomes" id="UP001222932"/>
    </source>
</evidence>
<keyword evidence="1" id="KW-0560">Oxidoreductase</keyword>
<name>A0AAD3TN78_9TREE</name>
<protein>
    <recommendedName>
        <fullName evidence="3">NAD-dependent epimerase/dehydratase domain-containing protein</fullName>
    </recommendedName>
</protein>
<dbReference type="PANTHER" id="PTHR10366:SF564">
    <property type="entry name" value="STEROL-4-ALPHA-CARBOXYLATE 3-DEHYDROGENASE, DECARBOXYLATING"/>
    <property type="match status" value="1"/>
</dbReference>
<dbReference type="InterPro" id="IPR050425">
    <property type="entry name" value="NAD(P)_dehydrat-like"/>
</dbReference>
<reference evidence="4" key="2">
    <citation type="submission" date="2023-06" db="EMBL/GenBank/DDBJ databases">
        <authorList>
            <person name="Kobayashi Y."/>
            <person name="Kayamori A."/>
            <person name="Aoki K."/>
            <person name="Shiwa Y."/>
            <person name="Fujita N."/>
            <person name="Sugita T."/>
            <person name="Iwasaki W."/>
            <person name="Tanaka N."/>
            <person name="Takashima M."/>
        </authorList>
    </citation>
    <scope>NUCLEOTIDE SEQUENCE</scope>
    <source>
        <strain evidence="4">HIS016</strain>
    </source>
</reference>
<comment type="similarity">
    <text evidence="2">Belongs to the NAD(P)-dependent epimerase/dehydratase family. Dihydroflavonol-4-reductase subfamily.</text>
</comment>
<evidence type="ECO:0000256" key="2">
    <source>
        <dbReference type="ARBA" id="ARBA00023445"/>
    </source>
</evidence>
<organism evidence="4 5">
    <name type="scientific">Cutaneotrichosporon spelunceum</name>
    <dbReference type="NCBI Taxonomy" id="1672016"/>
    <lineage>
        <taxon>Eukaryota</taxon>
        <taxon>Fungi</taxon>
        <taxon>Dikarya</taxon>
        <taxon>Basidiomycota</taxon>
        <taxon>Agaricomycotina</taxon>
        <taxon>Tremellomycetes</taxon>
        <taxon>Trichosporonales</taxon>
        <taxon>Trichosporonaceae</taxon>
        <taxon>Cutaneotrichosporon</taxon>
    </lineage>
</organism>
<dbReference type="Gene3D" id="3.40.50.720">
    <property type="entry name" value="NAD(P)-binding Rossmann-like Domain"/>
    <property type="match status" value="1"/>
</dbReference>
<reference evidence="4" key="1">
    <citation type="journal article" date="2023" name="BMC Genomics">
        <title>Chromosome-level genome assemblies of Cutaneotrichosporon spp. (Trichosporonales, Basidiomycota) reveal imbalanced evolution between nucleotide sequences and chromosome synteny.</title>
        <authorList>
            <person name="Kobayashi Y."/>
            <person name="Kayamori A."/>
            <person name="Aoki K."/>
            <person name="Shiwa Y."/>
            <person name="Matsutani M."/>
            <person name="Fujita N."/>
            <person name="Sugita T."/>
            <person name="Iwasaki W."/>
            <person name="Tanaka N."/>
            <person name="Takashima M."/>
        </authorList>
    </citation>
    <scope>NUCLEOTIDE SEQUENCE</scope>
    <source>
        <strain evidence="4">HIS016</strain>
    </source>
</reference>
<dbReference type="Proteomes" id="UP001222932">
    <property type="component" value="Unassembled WGS sequence"/>
</dbReference>
<dbReference type="InterPro" id="IPR036291">
    <property type="entry name" value="NAD(P)-bd_dom_sf"/>
</dbReference>
<dbReference type="Pfam" id="PF01370">
    <property type="entry name" value="Epimerase"/>
    <property type="match status" value="1"/>
</dbReference>
<evidence type="ECO:0000256" key="1">
    <source>
        <dbReference type="ARBA" id="ARBA00023002"/>
    </source>
</evidence>
<sequence length="335" mass="36477">MPAIPPGSLVLVTGASGFIAVHTIKTLLDSGYAVRGTVRSQAKGDYLADLFKASKAPFEYVIVEDIVQPGAFDEAVTGVAGVAHTASPFHFRVNDPQQLIEPAVKGTLGVLESIQKNNSCASIMDDNAPKPHVRTEKDWNETSIKNVEEQGCDARPIDMYRASKTLAERAFWKFIDDKKPNWDGATICPPMVYGPILQQVSSTSELNTSNANVLDWLTGNKAESDIPDVATFNWVDVRDVALAHVRALTVPEAGGERFIVGAGPGSPNDLVLSFERHFPERKTYPKGNQSKVEAINAKSNRYDGSKAERILGIKYHDIDTTARDTAESLIKRLGV</sequence>
<dbReference type="InterPro" id="IPR001509">
    <property type="entry name" value="Epimerase_deHydtase"/>
</dbReference>
<feature type="domain" description="NAD-dependent epimerase/dehydratase" evidence="3">
    <location>
        <begin position="10"/>
        <end position="261"/>
    </location>
</feature>
<keyword evidence="5" id="KW-1185">Reference proteome</keyword>
<evidence type="ECO:0000259" key="3">
    <source>
        <dbReference type="Pfam" id="PF01370"/>
    </source>
</evidence>
<comment type="caution">
    <text evidence="4">The sequence shown here is derived from an EMBL/GenBank/DDBJ whole genome shotgun (WGS) entry which is preliminary data.</text>
</comment>
<proteinExistence type="inferred from homology"/>
<dbReference type="PANTHER" id="PTHR10366">
    <property type="entry name" value="NAD DEPENDENT EPIMERASE/DEHYDRATASE"/>
    <property type="match status" value="1"/>
</dbReference>